<keyword evidence="9" id="KW-1133">Transmembrane helix</keyword>
<evidence type="ECO:0000256" key="3">
    <source>
        <dbReference type="ARBA" id="ARBA00022553"/>
    </source>
</evidence>
<comment type="caution">
    <text evidence="11">The sequence shown here is derived from an EMBL/GenBank/DDBJ whole genome shotgun (WGS) entry which is preliminary data.</text>
</comment>
<dbReference type="RefSeq" id="WP_141864445.1">
    <property type="nucleotide sequence ID" value="NZ_BAABAN010000016.1"/>
</dbReference>
<dbReference type="AlphaFoldDB" id="A0A543AND9"/>
<keyword evidence="9" id="KW-0472">Membrane</keyword>
<dbReference type="PANTHER" id="PTHR24421">
    <property type="entry name" value="NITRATE/NITRITE SENSOR PROTEIN NARX-RELATED"/>
    <property type="match status" value="1"/>
</dbReference>
<dbReference type="CDD" id="cd16917">
    <property type="entry name" value="HATPase_UhpB-NarQ-NarX-like"/>
    <property type="match status" value="1"/>
</dbReference>
<dbReference type="Pfam" id="PF07730">
    <property type="entry name" value="HisKA_3"/>
    <property type="match status" value="1"/>
</dbReference>
<keyword evidence="12" id="KW-1185">Reference proteome</keyword>
<dbReference type="EC" id="2.7.13.3" evidence="2"/>
<proteinExistence type="predicted"/>
<keyword evidence="3" id="KW-0597">Phosphoprotein</keyword>
<evidence type="ECO:0000256" key="7">
    <source>
        <dbReference type="ARBA" id="ARBA00022840"/>
    </source>
</evidence>
<dbReference type="GO" id="GO:0005524">
    <property type="term" value="F:ATP binding"/>
    <property type="evidence" value="ECO:0007669"/>
    <property type="project" value="UniProtKB-KW"/>
</dbReference>
<evidence type="ECO:0000256" key="2">
    <source>
        <dbReference type="ARBA" id="ARBA00012438"/>
    </source>
</evidence>
<dbReference type="EMBL" id="VFOU01000001">
    <property type="protein sequence ID" value="TQL74065.1"/>
    <property type="molecule type" value="Genomic_DNA"/>
</dbReference>
<keyword evidence="4" id="KW-0808">Transferase</keyword>
<feature type="transmembrane region" description="Helical" evidence="9">
    <location>
        <begin position="20"/>
        <end position="46"/>
    </location>
</feature>
<feature type="domain" description="Histidine kinase/HSP90-like ATPase" evidence="10">
    <location>
        <begin position="326"/>
        <end position="418"/>
    </location>
</feature>
<dbReference type="InterPro" id="IPR036890">
    <property type="entry name" value="HATPase_C_sf"/>
</dbReference>
<dbReference type="Gene3D" id="1.20.5.1930">
    <property type="match status" value="1"/>
</dbReference>
<name>A0A543AND9_9MICC</name>
<dbReference type="InterPro" id="IPR050482">
    <property type="entry name" value="Sensor_HK_TwoCompSys"/>
</dbReference>
<reference evidence="11 12" key="1">
    <citation type="submission" date="2019-06" db="EMBL/GenBank/DDBJ databases">
        <title>Sequencing the genomes of 1000 actinobacteria strains.</title>
        <authorList>
            <person name="Klenk H.-P."/>
        </authorList>
    </citation>
    <scope>NUCLEOTIDE SEQUENCE [LARGE SCALE GENOMIC DNA]</scope>
    <source>
        <strain evidence="11 12">DSM 24083</strain>
    </source>
</reference>
<comment type="catalytic activity">
    <reaction evidence="1">
        <text>ATP + protein L-histidine = ADP + protein N-phospho-L-histidine.</text>
        <dbReference type="EC" id="2.7.13.3"/>
    </reaction>
</comment>
<evidence type="ECO:0000256" key="4">
    <source>
        <dbReference type="ARBA" id="ARBA00022679"/>
    </source>
</evidence>
<dbReference type="Pfam" id="PF02518">
    <property type="entry name" value="HATPase_c"/>
    <property type="match status" value="1"/>
</dbReference>
<evidence type="ECO:0000256" key="6">
    <source>
        <dbReference type="ARBA" id="ARBA00022777"/>
    </source>
</evidence>
<dbReference type="GO" id="GO:0046983">
    <property type="term" value="F:protein dimerization activity"/>
    <property type="evidence" value="ECO:0007669"/>
    <property type="project" value="InterPro"/>
</dbReference>
<feature type="transmembrane region" description="Helical" evidence="9">
    <location>
        <begin position="119"/>
        <end position="142"/>
    </location>
</feature>
<dbReference type="SUPFAM" id="SSF55874">
    <property type="entry name" value="ATPase domain of HSP90 chaperone/DNA topoisomerase II/histidine kinase"/>
    <property type="match status" value="1"/>
</dbReference>
<dbReference type="SMART" id="SM00387">
    <property type="entry name" value="HATPase_c"/>
    <property type="match status" value="1"/>
</dbReference>
<evidence type="ECO:0000259" key="10">
    <source>
        <dbReference type="SMART" id="SM00387"/>
    </source>
</evidence>
<dbReference type="InterPro" id="IPR011712">
    <property type="entry name" value="Sig_transdc_His_kin_sub3_dim/P"/>
</dbReference>
<accession>A0A543AND9</accession>
<feature type="transmembrane region" description="Helical" evidence="9">
    <location>
        <begin position="78"/>
        <end position="107"/>
    </location>
</feature>
<dbReference type="OrthoDB" id="227596at2"/>
<protein>
    <recommendedName>
        <fullName evidence="2">histidine kinase</fullName>
        <ecNumber evidence="2">2.7.13.3</ecNumber>
    </recommendedName>
</protein>
<dbReference type="GO" id="GO:0016020">
    <property type="term" value="C:membrane"/>
    <property type="evidence" value="ECO:0007669"/>
    <property type="project" value="InterPro"/>
</dbReference>
<keyword evidence="5" id="KW-0547">Nucleotide-binding</keyword>
<dbReference type="PANTHER" id="PTHR24421:SF10">
    <property type="entry name" value="NITRATE_NITRITE SENSOR PROTEIN NARQ"/>
    <property type="match status" value="1"/>
</dbReference>
<feature type="transmembrane region" description="Helical" evidence="9">
    <location>
        <begin position="53"/>
        <end position="72"/>
    </location>
</feature>
<evidence type="ECO:0000256" key="1">
    <source>
        <dbReference type="ARBA" id="ARBA00000085"/>
    </source>
</evidence>
<sequence length="421" mass="45355">MKFFDRITYLWRTYPRTADGLFILPLLGLTLLTSASTLASTTFPIYLHHWPDWMLQTIVVVIMVFHMAPWVIRRTNPVASAALVVVGSLIHLVLGPELVPTMFMVLLTVQNLAHIGPRWASIAGLLTGLAGGLLFGAAIAFIPHVMGPGGQNAGDILEPIGWEVGVVMSIPSIALVVLAWAIGNIQRTRRVRLETLQARAQQLAVEARQERELAAADERNRIARELHDIVAHSLQVVISQADGGRYAAKTQPEIAGQTLATIADTGRDALNQMRRLLGVLRDTDDADTAPQPGLAELPELIETVRLSGLHVELNVTGQPTEHLPDGAELVLYRVIQEALTNVARHAGPHASATVTLHWRTSGVAVTIDDDGVGATETDQAGQGLVGMRERVALYEGILEAGPKAGGGFRVHAHLPFHGANG</sequence>
<keyword evidence="8" id="KW-0902">Two-component regulatory system</keyword>
<organism evidence="11 12">
    <name type="scientific">Enteractinococcus coprophilus</name>
    <dbReference type="NCBI Taxonomy" id="1027633"/>
    <lineage>
        <taxon>Bacteria</taxon>
        <taxon>Bacillati</taxon>
        <taxon>Actinomycetota</taxon>
        <taxon>Actinomycetes</taxon>
        <taxon>Micrococcales</taxon>
        <taxon>Micrococcaceae</taxon>
    </lineage>
</organism>
<dbReference type="GO" id="GO:0000155">
    <property type="term" value="F:phosphorelay sensor kinase activity"/>
    <property type="evidence" value="ECO:0007669"/>
    <property type="project" value="InterPro"/>
</dbReference>
<dbReference type="Gene3D" id="3.30.565.10">
    <property type="entry name" value="Histidine kinase-like ATPase, C-terminal domain"/>
    <property type="match status" value="1"/>
</dbReference>
<evidence type="ECO:0000256" key="8">
    <source>
        <dbReference type="ARBA" id="ARBA00023012"/>
    </source>
</evidence>
<dbReference type="InterPro" id="IPR003594">
    <property type="entry name" value="HATPase_dom"/>
</dbReference>
<gene>
    <name evidence="11" type="ORF">FB556_0516</name>
</gene>
<dbReference type="Pfam" id="PF23539">
    <property type="entry name" value="DUF7134"/>
    <property type="match status" value="1"/>
</dbReference>
<keyword evidence="7" id="KW-0067">ATP-binding</keyword>
<evidence type="ECO:0000313" key="12">
    <source>
        <dbReference type="Proteomes" id="UP000319746"/>
    </source>
</evidence>
<evidence type="ECO:0000256" key="9">
    <source>
        <dbReference type="SAM" id="Phobius"/>
    </source>
</evidence>
<evidence type="ECO:0000256" key="5">
    <source>
        <dbReference type="ARBA" id="ARBA00022741"/>
    </source>
</evidence>
<dbReference type="InterPro" id="IPR055558">
    <property type="entry name" value="DUF7134"/>
</dbReference>
<feature type="transmembrane region" description="Helical" evidence="9">
    <location>
        <begin position="162"/>
        <end position="182"/>
    </location>
</feature>
<keyword evidence="9" id="KW-0812">Transmembrane</keyword>
<keyword evidence="6 11" id="KW-0418">Kinase</keyword>
<dbReference type="Proteomes" id="UP000319746">
    <property type="component" value="Unassembled WGS sequence"/>
</dbReference>
<evidence type="ECO:0000313" key="11">
    <source>
        <dbReference type="EMBL" id="TQL74065.1"/>
    </source>
</evidence>